<dbReference type="PaxDb" id="35128-Thaps12052"/>
<keyword evidence="1" id="KW-0472">Membrane</keyword>
<keyword evidence="4" id="KW-1185">Reference proteome</keyword>
<reference evidence="3 4" key="2">
    <citation type="journal article" date="2008" name="Nature">
        <title>The Phaeodactylum genome reveals the evolutionary history of diatom genomes.</title>
        <authorList>
            <person name="Bowler C."/>
            <person name="Allen A.E."/>
            <person name="Badger J.H."/>
            <person name="Grimwood J."/>
            <person name="Jabbari K."/>
            <person name="Kuo A."/>
            <person name="Maheswari U."/>
            <person name="Martens C."/>
            <person name="Maumus F."/>
            <person name="Otillar R.P."/>
            <person name="Rayko E."/>
            <person name="Salamov A."/>
            <person name="Vandepoele K."/>
            <person name="Beszteri B."/>
            <person name="Gruber A."/>
            <person name="Heijde M."/>
            <person name="Katinka M."/>
            <person name="Mock T."/>
            <person name="Valentin K."/>
            <person name="Verret F."/>
            <person name="Berges J.A."/>
            <person name="Brownlee C."/>
            <person name="Cadoret J.P."/>
            <person name="Chiovitti A."/>
            <person name="Choi C.J."/>
            <person name="Coesel S."/>
            <person name="De Martino A."/>
            <person name="Detter J.C."/>
            <person name="Durkin C."/>
            <person name="Falciatore A."/>
            <person name="Fournet J."/>
            <person name="Haruta M."/>
            <person name="Huysman M.J."/>
            <person name="Jenkins B.D."/>
            <person name="Jiroutova K."/>
            <person name="Jorgensen R.E."/>
            <person name="Joubert Y."/>
            <person name="Kaplan A."/>
            <person name="Kroger N."/>
            <person name="Kroth P.G."/>
            <person name="La Roche J."/>
            <person name="Lindquist E."/>
            <person name="Lommer M."/>
            <person name="Martin-Jezequel V."/>
            <person name="Lopez P.J."/>
            <person name="Lucas S."/>
            <person name="Mangogna M."/>
            <person name="McGinnis K."/>
            <person name="Medlin L.K."/>
            <person name="Montsant A."/>
            <person name="Oudot-Le Secq M.P."/>
            <person name="Napoli C."/>
            <person name="Obornik M."/>
            <person name="Parker M.S."/>
            <person name="Petit J.L."/>
            <person name="Porcel B.M."/>
            <person name="Poulsen N."/>
            <person name="Robison M."/>
            <person name="Rychlewski L."/>
            <person name="Rynearson T.A."/>
            <person name="Schmutz J."/>
            <person name="Shapiro H."/>
            <person name="Siaut M."/>
            <person name="Stanley M."/>
            <person name="Sussman M.R."/>
            <person name="Taylor A.R."/>
            <person name="Vardi A."/>
            <person name="von Dassow P."/>
            <person name="Vyverman W."/>
            <person name="Willis A."/>
            <person name="Wyrwicz L.S."/>
            <person name="Rokhsar D.S."/>
            <person name="Weissenbach J."/>
            <person name="Armbrust E.V."/>
            <person name="Green B.R."/>
            <person name="Van de Peer Y."/>
            <person name="Grigoriev I.V."/>
        </authorList>
    </citation>
    <scope>NUCLEOTIDE SEQUENCE [LARGE SCALE GENOMIC DNA]</scope>
    <source>
        <strain evidence="3 4">CCMP1335</strain>
    </source>
</reference>
<evidence type="ECO:0000259" key="2">
    <source>
        <dbReference type="Pfam" id="PF00561"/>
    </source>
</evidence>
<evidence type="ECO:0000313" key="3">
    <source>
        <dbReference type="EMBL" id="EED87465.1"/>
    </source>
</evidence>
<dbReference type="SUPFAM" id="SSF53474">
    <property type="entry name" value="alpha/beta-Hydrolases"/>
    <property type="match status" value="1"/>
</dbReference>
<dbReference type="GeneID" id="7442657"/>
<sequence length="479" mass="53217">MMCVKIVFGLVMAPICIVLLLVATLSGIGPLINYLLTRRDKESLDRDTILQQHPEMFLIDIPAGINHASGDKSYRAMVRVTKPTEPPADKLPPVIVPGGLASNLMTMSRHQDELTSKYGFTVVNFDRLGVGLSDAYPSSTSQSPSAADVAREMNYVMTHCVGIDDTEKWIQVGGSMGTNVATAFVALFPNRLCGFFNLDGLPHAFLQIQCKKFLKDGKQIMDVMNMIQWTGIPRLAFTAAIQPMLPVMGDAFTKQQMIGVMCREQFFTTTGLEYTTLMSCCDLECAAWGKQATTEYDGDTLRVLASIAPDESVILNESKGVPRKVTTERSKSELGNCFLTHDDPECVKVERTFRTLALQDPTDIDRNKTHCNWPQPSPKHPVGEFVGGVDEDTTIYPLAPQFKAMVVRIMCARDYTGLEQNYSQEARNHAAARCSLQSLMSDDAKVYYYPQLSHLNLWQQVSEVTSVTNEIAQAVMRRK</sequence>
<feature type="transmembrane region" description="Helical" evidence="1">
    <location>
        <begin position="6"/>
        <end position="36"/>
    </location>
</feature>
<proteinExistence type="predicted"/>
<dbReference type="HOGENOM" id="CLU_570518_0_0_1"/>
<feature type="domain" description="AB hydrolase-1" evidence="2">
    <location>
        <begin position="93"/>
        <end position="200"/>
    </location>
</feature>
<dbReference type="InterPro" id="IPR000073">
    <property type="entry name" value="AB_hydrolase_1"/>
</dbReference>
<dbReference type="KEGG" id="tps:THAPSDRAFT_12052"/>
<dbReference type="RefSeq" id="XP_002295161.1">
    <property type="nucleotide sequence ID" value="XM_002295125.1"/>
</dbReference>
<gene>
    <name evidence="3" type="ORF">THAPSDRAFT_12052</name>
</gene>
<accession>B8CGB7</accession>
<keyword evidence="1" id="KW-1133">Transmembrane helix</keyword>
<dbReference type="Proteomes" id="UP000001449">
    <property type="component" value="Chromosome 23"/>
</dbReference>
<organism evidence="3 4">
    <name type="scientific">Thalassiosira pseudonana</name>
    <name type="common">Marine diatom</name>
    <name type="synonym">Cyclotella nana</name>
    <dbReference type="NCBI Taxonomy" id="35128"/>
    <lineage>
        <taxon>Eukaryota</taxon>
        <taxon>Sar</taxon>
        <taxon>Stramenopiles</taxon>
        <taxon>Ochrophyta</taxon>
        <taxon>Bacillariophyta</taxon>
        <taxon>Coscinodiscophyceae</taxon>
        <taxon>Thalassiosirophycidae</taxon>
        <taxon>Thalassiosirales</taxon>
        <taxon>Thalassiosiraceae</taxon>
        <taxon>Thalassiosira</taxon>
    </lineage>
</organism>
<dbReference type="eggNOG" id="ENOG502SR96">
    <property type="taxonomic scope" value="Eukaryota"/>
</dbReference>
<dbReference type="Gene3D" id="3.40.50.1820">
    <property type="entry name" value="alpha/beta hydrolase"/>
    <property type="match status" value="1"/>
</dbReference>
<protein>
    <recommendedName>
        <fullName evidence="2">AB hydrolase-1 domain-containing protein</fullName>
    </recommendedName>
</protein>
<evidence type="ECO:0000256" key="1">
    <source>
        <dbReference type="SAM" id="Phobius"/>
    </source>
</evidence>
<dbReference type="EMBL" id="CM000654">
    <property type="protein sequence ID" value="EED87465.1"/>
    <property type="molecule type" value="Genomic_DNA"/>
</dbReference>
<dbReference type="InParanoid" id="B8CGB7"/>
<name>B8CGB7_THAPS</name>
<dbReference type="Pfam" id="PF00561">
    <property type="entry name" value="Abhydrolase_1"/>
    <property type="match status" value="1"/>
</dbReference>
<keyword evidence="1" id="KW-0812">Transmembrane</keyword>
<reference evidence="3 4" key="1">
    <citation type="journal article" date="2004" name="Science">
        <title>The genome of the diatom Thalassiosira pseudonana: ecology, evolution, and metabolism.</title>
        <authorList>
            <person name="Armbrust E.V."/>
            <person name="Berges J.A."/>
            <person name="Bowler C."/>
            <person name="Green B.R."/>
            <person name="Martinez D."/>
            <person name="Putnam N.H."/>
            <person name="Zhou S."/>
            <person name="Allen A.E."/>
            <person name="Apt K.E."/>
            <person name="Bechner M."/>
            <person name="Brzezinski M.A."/>
            <person name="Chaal B.K."/>
            <person name="Chiovitti A."/>
            <person name="Davis A.K."/>
            <person name="Demarest M.S."/>
            <person name="Detter J.C."/>
            <person name="Glavina T."/>
            <person name="Goodstein D."/>
            <person name="Hadi M.Z."/>
            <person name="Hellsten U."/>
            <person name="Hildebrand M."/>
            <person name="Jenkins B.D."/>
            <person name="Jurka J."/>
            <person name="Kapitonov V.V."/>
            <person name="Kroger N."/>
            <person name="Lau W.W."/>
            <person name="Lane T.W."/>
            <person name="Larimer F.W."/>
            <person name="Lippmeier J.C."/>
            <person name="Lucas S."/>
            <person name="Medina M."/>
            <person name="Montsant A."/>
            <person name="Obornik M."/>
            <person name="Parker M.S."/>
            <person name="Palenik B."/>
            <person name="Pazour G.J."/>
            <person name="Richardson P.M."/>
            <person name="Rynearson T.A."/>
            <person name="Saito M.A."/>
            <person name="Schwartz D.C."/>
            <person name="Thamatrakoln K."/>
            <person name="Valentin K."/>
            <person name="Vardi A."/>
            <person name="Wilkerson F.P."/>
            <person name="Rokhsar D.S."/>
        </authorList>
    </citation>
    <scope>NUCLEOTIDE SEQUENCE [LARGE SCALE GENOMIC DNA]</scope>
    <source>
        <strain evidence="3 4">CCMP1335</strain>
    </source>
</reference>
<evidence type="ECO:0000313" key="4">
    <source>
        <dbReference type="Proteomes" id="UP000001449"/>
    </source>
</evidence>
<dbReference type="InterPro" id="IPR029058">
    <property type="entry name" value="AB_hydrolase_fold"/>
</dbReference>
<dbReference type="AlphaFoldDB" id="B8CGB7"/>